<keyword evidence="1" id="KW-0677">Repeat</keyword>
<sequence length="69" mass="7831">MTNLKMVFKIRIRLSKVVNFTDADEVKRNAYTNAVTQAEQILNKAQGPNTAKDGVETGHYKMYNVLKTI</sequence>
<dbReference type="AlphaFoldDB" id="A0A380E1D0"/>
<evidence type="ECO:0000313" key="3">
    <source>
        <dbReference type="Proteomes" id="UP000254502"/>
    </source>
</evidence>
<evidence type="ECO:0000256" key="1">
    <source>
        <dbReference type="ARBA" id="ARBA00022737"/>
    </source>
</evidence>
<dbReference type="Gene3D" id="1.20.5.420">
    <property type="entry name" value="Immunoglobulin FC, subunit C"/>
    <property type="match status" value="1"/>
</dbReference>
<proteinExistence type="predicted"/>
<evidence type="ECO:0000313" key="2">
    <source>
        <dbReference type="EMBL" id="SUK93805.1"/>
    </source>
</evidence>
<name>A0A380E1D0_STAAU</name>
<dbReference type="EMBL" id="UHAQ01000004">
    <property type="protein sequence ID" value="SUK93805.1"/>
    <property type="molecule type" value="Genomic_DNA"/>
</dbReference>
<protein>
    <submittedName>
        <fullName evidence="2">Extracellular matrix-binding protein ebh</fullName>
    </submittedName>
</protein>
<dbReference type="InterPro" id="IPR009063">
    <property type="entry name" value="Ig/albumin-bd_sf"/>
</dbReference>
<reference evidence="2 3" key="1">
    <citation type="submission" date="2018-06" db="EMBL/GenBank/DDBJ databases">
        <authorList>
            <consortium name="Pathogen Informatics"/>
            <person name="Doyle S."/>
        </authorList>
    </citation>
    <scope>NUCLEOTIDE SEQUENCE [LARGE SCALE GENOMIC DNA]</scope>
    <source>
        <strain evidence="2 3">NCTC5664</strain>
    </source>
</reference>
<dbReference type="Proteomes" id="UP000254502">
    <property type="component" value="Unassembled WGS sequence"/>
</dbReference>
<dbReference type="SUPFAM" id="SSF46997">
    <property type="entry name" value="Bacterial immunoglobulin/albumin-binding domains"/>
    <property type="match status" value="1"/>
</dbReference>
<accession>A0A380E1D0</accession>
<organism evidence="2 3">
    <name type="scientific">Staphylococcus aureus</name>
    <dbReference type="NCBI Taxonomy" id="1280"/>
    <lineage>
        <taxon>Bacteria</taxon>
        <taxon>Bacillati</taxon>
        <taxon>Bacillota</taxon>
        <taxon>Bacilli</taxon>
        <taxon>Bacillales</taxon>
        <taxon>Staphylococcaceae</taxon>
        <taxon>Staphylococcus</taxon>
    </lineage>
</organism>
<dbReference type="Pfam" id="PF07554">
    <property type="entry name" value="FIVAR"/>
    <property type="match status" value="1"/>
</dbReference>
<gene>
    <name evidence="2" type="primary">ebh_8</name>
    <name evidence="2" type="ORF">NCTC5664_03260</name>
</gene>